<dbReference type="Proteomes" id="UP001174677">
    <property type="component" value="Chromosome 16"/>
</dbReference>
<evidence type="ECO:0000256" key="1">
    <source>
        <dbReference type="SAM" id="MobiDB-lite"/>
    </source>
</evidence>
<dbReference type="PANTHER" id="PTHR36595:SF3">
    <property type="entry name" value="TRANSMEMBRANE PROTEIN"/>
    <property type="match status" value="1"/>
</dbReference>
<feature type="compositionally biased region" description="Acidic residues" evidence="1">
    <location>
        <begin position="98"/>
        <end position="121"/>
    </location>
</feature>
<keyword evidence="3" id="KW-1185">Reference proteome</keyword>
<dbReference type="SUPFAM" id="SSF48371">
    <property type="entry name" value="ARM repeat"/>
    <property type="match status" value="1"/>
</dbReference>
<evidence type="ECO:0000313" key="3">
    <source>
        <dbReference type="Proteomes" id="UP001174677"/>
    </source>
</evidence>
<evidence type="ECO:0000313" key="2">
    <source>
        <dbReference type="EMBL" id="KAJ9147792.1"/>
    </source>
</evidence>
<comment type="caution">
    <text evidence="2">The sequence shown here is derived from an EMBL/GenBank/DDBJ whole genome shotgun (WGS) entry which is preliminary data.</text>
</comment>
<protein>
    <submittedName>
        <fullName evidence="2">Uncharacterized protein</fullName>
    </submittedName>
</protein>
<dbReference type="InterPro" id="IPR016024">
    <property type="entry name" value="ARM-type_fold"/>
</dbReference>
<sequence length="157" mass="18006">MELIVSPALVFLILSLAATLVLNFSSSLFLFSMFNTIILAVVFGNCRPSVEEVDGAWYSFQSSYEDGQDSYDNIVKDEDNDSDVDDDDDQRENYFSDGYDEDDDDSGSDGEIGWEDDDEEIDDNLQRRIEDFIAKVNKGWREEWLRENHQNQTSKLG</sequence>
<feature type="region of interest" description="Disordered" evidence="1">
    <location>
        <begin position="65"/>
        <end position="121"/>
    </location>
</feature>
<dbReference type="PANTHER" id="PTHR36595">
    <property type="entry name" value="TRANSMEMBRANE PROTEIN"/>
    <property type="match status" value="1"/>
</dbReference>
<dbReference type="EMBL" id="JARPOI010000016">
    <property type="protein sequence ID" value="KAJ9147792.1"/>
    <property type="molecule type" value="Genomic_DNA"/>
</dbReference>
<name>A0ABQ9KUW8_HEVBR</name>
<accession>A0ABQ9KUW8</accession>
<organism evidence="2 3">
    <name type="scientific">Hevea brasiliensis</name>
    <name type="common">Para rubber tree</name>
    <name type="synonym">Siphonia brasiliensis</name>
    <dbReference type="NCBI Taxonomy" id="3981"/>
    <lineage>
        <taxon>Eukaryota</taxon>
        <taxon>Viridiplantae</taxon>
        <taxon>Streptophyta</taxon>
        <taxon>Embryophyta</taxon>
        <taxon>Tracheophyta</taxon>
        <taxon>Spermatophyta</taxon>
        <taxon>Magnoliopsida</taxon>
        <taxon>eudicotyledons</taxon>
        <taxon>Gunneridae</taxon>
        <taxon>Pentapetalae</taxon>
        <taxon>rosids</taxon>
        <taxon>fabids</taxon>
        <taxon>Malpighiales</taxon>
        <taxon>Euphorbiaceae</taxon>
        <taxon>Crotonoideae</taxon>
        <taxon>Micrandreae</taxon>
        <taxon>Hevea</taxon>
    </lineage>
</organism>
<feature type="compositionally biased region" description="Acidic residues" evidence="1">
    <location>
        <begin position="78"/>
        <end position="90"/>
    </location>
</feature>
<gene>
    <name evidence="2" type="ORF">P3X46_029913</name>
</gene>
<reference evidence="2" key="1">
    <citation type="journal article" date="2023" name="Plant Biotechnol. J.">
        <title>Chromosome-level wild Hevea brasiliensis genome provides new tools for genomic-assisted breeding and valuable loci to elevate rubber yield.</title>
        <authorList>
            <person name="Cheng H."/>
            <person name="Song X."/>
            <person name="Hu Y."/>
            <person name="Wu T."/>
            <person name="Yang Q."/>
            <person name="An Z."/>
            <person name="Feng S."/>
            <person name="Deng Z."/>
            <person name="Wu W."/>
            <person name="Zeng X."/>
            <person name="Tu M."/>
            <person name="Wang X."/>
            <person name="Huang H."/>
        </authorList>
    </citation>
    <scope>NUCLEOTIDE SEQUENCE</scope>
    <source>
        <strain evidence="2">MT/VB/25A 57/8</strain>
    </source>
</reference>
<proteinExistence type="predicted"/>